<name>A0A9D0Z0N6_9FIRM</name>
<evidence type="ECO:0000256" key="5">
    <source>
        <dbReference type="ARBA" id="ARBA00023315"/>
    </source>
</evidence>
<dbReference type="InterPro" id="IPR003447">
    <property type="entry name" value="FEMABX"/>
</dbReference>
<dbReference type="GO" id="GO:0071555">
    <property type="term" value="P:cell wall organization"/>
    <property type="evidence" value="ECO:0007669"/>
    <property type="project" value="UniProtKB-KW"/>
</dbReference>
<keyword evidence="6" id="KW-0961">Cell wall biogenesis/degradation</keyword>
<organism evidence="8 9">
    <name type="scientific">Candidatus Faecenecus gallistercoris</name>
    <dbReference type="NCBI Taxonomy" id="2840793"/>
    <lineage>
        <taxon>Bacteria</taxon>
        <taxon>Bacillati</taxon>
        <taxon>Bacillota</taxon>
        <taxon>Bacillota incertae sedis</taxon>
        <taxon>Candidatus Faecenecus</taxon>
    </lineage>
</organism>
<gene>
    <name evidence="8" type="ORF">IAC85_06390</name>
</gene>
<dbReference type="SUPFAM" id="SSF55729">
    <property type="entry name" value="Acyl-CoA N-acyltransferases (Nat)"/>
    <property type="match status" value="2"/>
</dbReference>
<keyword evidence="3" id="KW-0133">Cell shape</keyword>
<feature type="coiled-coil region" evidence="7">
    <location>
        <begin position="246"/>
        <end position="302"/>
    </location>
</feature>
<evidence type="ECO:0000313" key="8">
    <source>
        <dbReference type="EMBL" id="HIQ65350.1"/>
    </source>
</evidence>
<comment type="caution">
    <text evidence="8">The sequence shown here is derived from an EMBL/GenBank/DDBJ whole genome shotgun (WGS) entry which is preliminary data.</text>
</comment>
<evidence type="ECO:0000256" key="6">
    <source>
        <dbReference type="ARBA" id="ARBA00023316"/>
    </source>
</evidence>
<dbReference type="GO" id="GO:0008360">
    <property type="term" value="P:regulation of cell shape"/>
    <property type="evidence" value="ECO:0007669"/>
    <property type="project" value="UniProtKB-KW"/>
</dbReference>
<dbReference type="Proteomes" id="UP000886725">
    <property type="component" value="Unassembled WGS sequence"/>
</dbReference>
<evidence type="ECO:0000256" key="4">
    <source>
        <dbReference type="ARBA" id="ARBA00022984"/>
    </source>
</evidence>
<dbReference type="PANTHER" id="PTHR36174:SF1">
    <property type="entry name" value="LIPID II:GLYCINE GLYCYLTRANSFERASE"/>
    <property type="match status" value="1"/>
</dbReference>
<reference evidence="8" key="1">
    <citation type="submission" date="2020-10" db="EMBL/GenBank/DDBJ databases">
        <authorList>
            <person name="Gilroy R."/>
        </authorList>
    </citation>
    <scope>NUCLEOTIDE SEQUENCE</scope>
    <source>
        <strain evidence="8">CHK165-10780</strain>
    </source>
</reference>
<dbReference type="Gene3D" id="3.40.630.30">
    <property type="match status" value="2"/>
</dbReference>
<dbReference type="GO" id="GO:0016755">
    <property type="term" value="F:aminoacyltransferase activity"/>
    <property type="evidence" value="ECO:0007669"/>
    <property type="project" value="InterPro"/>
</dbReference>
<evidence type="ECO:0000256" key="1">
    <source>
        <dbReference type="ARBA" id="ARBA00009943"/>
    </source>
</evidence>
<dbReference type="PROSITE" id="PS51191">
    <property type="entry name" value="FEMABX"/>
    <property type="match status" value="1"/>
</dbReference>
<keyword evidence="4" id="KW-0573">Peptidoglycan synthesis</keyword>
<dbReference type="InterPro" id="IPR050644">
    <property type="entry name" value="PG_Glycine_Bridge_Synth"/>
</dbReference>
<evidence type="ECO:0000256" key="7">
    <source>
        <dbReference type="SAM" id="Coils"/>
    </source>
</evidence>
<keyword evidence="2" id="KW-0808">Transferase</keyword>
<keyword evidence="5" id="KW-0012">Acyltransferase</keyword>
<evidence type="ECO:0000256" key="2">
    <source>
        <dbReference type="ARBA" id="ARBA00022679"/>
    </source>
</evidence>
<keyword evidence="7" id="KW-0175">Coiled coil</keyword>
<dbReference type="EMBL" id="DVFU01000122">
    <property type="protein sequence ID" value="HIQ65350.1"/>
    <property type="molecule type" value="Genomic_DNA"/>
</dbReference>
<comment type="similarity">
    <text evidence="1">Belongs to the FemABX family.</text>
</comment>
<proteinExistence type="inferred from homology"/>
<dbReference type="GO" id="GO:0009252">
    <property type="term" value="P:peptidoglycan biosynthetic process"/>
    <property type="evidence" value="ECO:0007669"/>
    <property type="project" value="UniProtKB-KW"/>
</dbReference>
<accession>A0A9D0Z0N6</accession>
<sequence length="425" mass="50467">MQFVSGVKKKDFDLFVLSRSNVSFMQSSTWGEFWSKEMNRKPYYVGIVDKKKKLVAAALLFKKELPFGLCYFYSPRGMILDWENKGLVELFTEEIKRFAKKQKAIYIKIDPEVKLHDLDPDGNVLGGDHSELVTFLKSLGYKHFGFNKNFEGSEPRYTYRLDLSISEDQLFQNFHPTTKKILKRGNPYQFEIYKNEDAKIEDFYFTMKETEKREGILYHSIDYYRNFYESLHPKDMSNLYVVKLNIANAKKINLDKQEELKKQIEQLSDEKYKNEEKNKNKKQEYVNQLTKLEKEYQEFDAINEEEVVLSSILTVQFGDTVWTVHGGNASFLRGLNANYFIYYEIIKDAQKNGFHYIDFFGTTGDPKPENPIYGIHLFKKRLGGEYLEYIGEFDLITRPIYYRIFCTLIPFYRKIKRNLLKRKEQ</sequence>
<dbReference type="PANTHER" id="PTHR36174">
    <property type="entry name" value="LIPID II:GLYCINE GLYCYLTRANSFERASE"/>
    <property type="match status" value="1"/>
</dbReference>
<dbReference type="Gene3D" id="1.20.58.90">
    <property type="match status" value="1"/>
</dbReference>
<evidence type="ECO:0000256" key="3">
    <source>
        <dbReference type="ARBA" id="ARBA00022960"/>
    </source>
</evidence>
<dbReference type="AlphaFoldDB" id="A0A9D0Z0N6"/>
<dbReference type="InterPro" id="IPR016181">
    <property type="entry name" value="Acyl_CoA_acyltransferase"/>
</dbReference>
<dbReference type="Pfam" id="PF02388">
    <property type="entry name" value="FemAB"/>
    <property type="match status" value="1"/>
</dbReference>
<evidence type="ECO:0000313" key="9">
    <source>
        <dbReference type="Proteomes" id="UP000886725"/>
    </source>
</evidence>
<protein>
    <submittedName>
        <fullName evidence="8">Peptidoglycan bridge formation glycyltransferase FemA/FemB family protein</fullName>
    </submittedName>
</protein>
<reference evidence="8" key="2">
    <citation type="journal article" date="2021" name="PeerJ">
        <title>Extensive microbial diversity within the chicken gut microbiome revealed by metagenomics and culture.</title>
        <authorList>
            <person name="Gilroy R."/>
            <person name="Ravi A."/>
            <person name="Getino M."/>
            <person name="Pursley I."/>
            <person name="Horton D.L."/>
            <person name="Alikhan N.F."/>
            <person name="Baker D."/>
            <person name="Gharbi K."/>
            <person name="Hall N."/>
            <person name="Watson M."/>
            <person name="Adriaenssens E.M."/>
            <person name="Foster-Nyarko E."/>
            <person name="Jarju S."/>
            <person name="Secka A."/>
            <person name="Antonio M."/>
            <person name="Oren A."/>
            <person name="Chaudhuri R.R."/>
            <person name="La Ragione R."/>
            <person name="Hildebrand F."/>
            <person name="Pallen M.J."/>
        </authorList>
    </citation>
    <scope>NUCLEOTIDE SEQUENCE</scope>
    <source>
        <strain evidence="8">CHK165-10780</strain>
    </source>
</reference>